<dbReference type="OrthoDB" id="6120763at2"/>
<proteinExistence type="predicted"/>
<evidence type="ECO:0008006" key="5">
    <source>
        <dbReference type="Google" id="ProtNLM"/>
    </source>
</evidence>
<dbReference type="Proteomes" id="UP000244930">
    <property type="component" value="Chromosome"/>
</dbReference>
<dbReference type="EMBL" id="CP022187">
    <property type="protein sequence ID" value="AWI77325.1"/>
    <property type="molecule type" value="Genomic_DNA"/>
</dbReference>
<evidence type="ECO:0000313" key="1">
    <source>
        <dbReference type="EMBL" id="AWI77325.1"/>
    </source>
</evidence>
<evidence type="ECO:0000313" key="3">
    <source>
        <dbReference type="Proteomes" id="UP000244902"/>
    </source>
</evidence>
<gene>
    <name evidence="1" type="ORF">CEW83_20520</name>
    <name evidence="2" type="ORF">CEW87_12295</name>
</gene>
<reference evidence="2 3" key="1">
    <citation type="submission" date="2017-06" db="EMBL/GenBank/DDBJ databases">
        <title>Azoarcus sp. TSNA42 complete genome sequence.</title>
        <authorList>
            <person name="Woo J.-H."/>
            <person name="Kim H.-S."/>
        </authorList>
    </citation>
    <scope>NUCLEOTIDE SEQUENCE [LARGE SCALE GENOMIC DNA]</scope>
    <source>
        <strain evidence="2 3">TSNA42</strain>
    </source>
</reference>
<dbReference type="KEGG" id="acom:CEW83_20520"/>
<dbReference type="EMBL" id="CP022188">
    <property type="protein sequence ID" value="AWI80080.1"/>
    <property type="molecule type" value="Genomic_DNA"/>
</dbReference>
<dbReference type="Proteomes" id="UP000244902">
    <property type="component" value="Chromosome"/>
</dbReference>
<name>A0A2U8H3G0_9RHOO</name>
<keyword evidence="4" id="KW-1185">Reference proteome</keyword>
<evidence type="ECO:0000313" key="2">
    <source>
        <dbReference type="EMBL" id="AWI80080.1"/>
    </source>
</evidence>
<organism evidence="2 3">
    <name type="scientific">Parazoarcus communis</name>
    <dbReference type="NCBI Taxonomy" id="41977"/>
    <lineage>
        <taxon>Bacteria</taxon>
        <taxon>Pseudomonadati</taxon>
        <taxon>Pseudomonadota</taxon>
        <taxon>Betaproteobacteria</taxon>
        <taxon>Rhodocyclales</taxon>
        <taxon>Zoogloeaceae</taxon>
        <taxon>Parazoarcus</taxon>
    </lineage>
</organism>
<evidence type="ECO:0000313" key="4">
    <source>
        <dbReference type="Proteomes" id="UP000244930"/>
    </source>
</evidence>
<dbReference type="AlphaFoldDB" id="A0A2U8H3G0"/>
<protein>
    <recommendedName>
        <fullName evidence="5">Phasin</fullName>
    </recommendedName>
</protein>
<sequence length="101" mass="11032">MATKPEFQNPIEAVQALMAVQAQTIGKSIELQKKASEELMAFFQAEAQKATKLKTPEELVRFNVDANTALFKLLQSQGEAFTALATEVGQAAMAKFQNIAK</sequence>
<reference evidence="1 4" key="2">
    <citation type="submission" date="2017-06" db="EMBL/GenBank/DDBJ databases">
        <title>Azoarcus.</title>
        <authorList>
            <person name="Woo J.-H."/>
            <person name="Kim H.-S."/>
        </authorList>
    </citation>
    <scope>NUCLEOTIDE SEQUENCE [LARGE SCALE GENOMIC DNA]</scope>
    <source>
        <strain evidence="1 4">TSPY31</strain>
    </source>
</reference>
<dbReference type="RefSeq" id="WP_108951023.1">
    <property type="nucleotide sequence ID" value="NZ_CP022187.1"/>
</dbReference>
<accession>A0A2U8H3G0</accession>